<accession>A0A2G3PQM4</accession>
<evidence type="ECO:0000256" key="6">
    <source>
        <dbReference type="SAM" id="SignalP"/>
    </source>
</evidence>
<dbReference type="PROSITE" id="PS51257">
    <property type="entry name" value="PROKAR_LIPOPROTEIN"/>
    <property type="match status" value="1"/>
</dbReference>
<dbReference type="NCBIfam" id="TIGR02352">
    <property type="entry name" value="thiamin_ThiO"/>
    <property type="match status" value="1"/>
</dbReference>
<evidence type="ECO:0000256" key="4">
    <source>
        <dbReference type="ARBA" id="ARBA00049872"/>
    </source>
</evidence>
<dbReference type="Gene3D" id="3.30.9.10">
    <property type="entry name" value="D-Amino Acid Oxidase, subunit A, domain 2"/>
    <property type="match status" value="1"/>
</dbReference>
<dbReference type="Proteomes" id="UP000225108">
    <property type="component" value="Unassembled WGS sequence"/>
</dbReference>
<dbReference type="InterPro" id="IPR012727">
    <property type="entry name" value="Gly_oxidase_ThiO"/>
</dbReference>
<feature type="domain" description="FAD dependent oxidoreductase" evidence="7">
    <location>
        <begin position="4"/>
        <end position="338"/>
    </location>
</feature>
<dbReference type="InterPro" id="IPR006076">
    <property type="entry name" value="FAD-dep_OxRdtase"/>
</dbReference>
<dbReference type="GO" id="GO:0009229">
    <property type="term" value="P:thiamine diphosphate biosynthetic process"/>
    <property type="evidence" value="ECO:0007669"/>
    <property type="project" value="UniProtKB-UniPathway"/>
</dbReference>
<name>A0A2G3PQM4_WILMA</name>
<dbReference type="GO" id="GO:0043799">
    <property type="term" value="F:glycine oxidase activity"/>
    <property type="evidence" value="ECO:0007669"/>
    <property type="project" value="UniProtKB-EC"/>
</dbReference>
<evidence type="ECO:0000259" key="7">
    <source>
        <dbReference type="Pfam" id="PF01266"/>
    </source>
</evidence>
<protein>
    <recommendedName>
        <fullName evidence="5">glycine oxidase</fullName>
        <ecNumber evidence="5">1.4.3.19</ecNumber>
    </recommendedName>
</protein>
<keyword evidence="3" id="KW-0560">Oxidoreductase</keyword>
<keyword evidence="2" id="KW-0784">Thiamine biosynthesis</keyword>
<dbReference type="UniPathway" id="UPA00060"/>
<evidence type="ECO:0000256" key="3">
    <source>
        <dbReference type="ARBA" id="ARBA00023002"/>
    </source>
</evidence>
<dbReference type="Pfam" id="PF01266">
    <property type="entry name" value="DAO"/>
    <property type="match status" value="1"/>
</dbReference>
<feature type="signal peptide" evidence="6">
    <location>
        <begin position="1"/>
        <end position="20"/>
    </location>
</feature>
<reference evidence="8 9" key="1">
    <citation type="submission" date="2017-10" db="EMBL/GenBank/DDBJ databases">
        <title>The draft genome sequence of Williamsia sp. BULT 1.1 isolated from the semi-arid grassland soils from South Africa.</title>
        <authorList>
            <person name="Kabwe M.H."/>
            <person name="Govender N."/>
            <person name="Mutseka Lunga P."/>
            <person name="Vikram S."/>
            <person name="Makhalanyane T.P."/>
        </authorList>
    </citation>
    <scope>NUCLEOTIDE SEQUENCE [LARGE SCALE GENOMIC DNA]</scope>
    <source>
        <strain evidence="8 9">BULT 1.1</strain>
    </source>
</reference>
<comment type="caution">
    <text evidence="8">The sequence shown here is derived from an EMBL/GenBank/DDBJ whole genome shotgun (WGS) entry which is preliminary data.</text>
</comment>
<feature type="chain" id="PRO_5038413345" description="glycine oxidase" evidence="6">
    <location>
        <begin position="21"/>
        <end position="360"/>
    </location>
</feature>
<dbReference type="PANTHER" id="PTHR13847">
    <property type="entry name" value="SARCOSINE DEHYDROGENASE-RELATED"/>
    <property type="match status" value="1"/>
</dbReference>
<dbReference type="RefSeq" id="WP_099381226.1">
    <property type="nucleotide sequence ID" value="NZ_PEBD01000004.1"/>
</dbReference>
<sequence>MKSLAIVGGAVIGLACAVRAAESGWQVTIYDSGHLEPQRGGGLVSTAASRVAAGMLGIAGESRTGDDVYLAFAEQAMSRWPEFVDRLGDDQVVAASSSLMVGVDSADVGELAMVAAWLTRRGHPIEPLTGREIRALEPAVSGRVRSGYLARREMAVDNRRLLAVLADRAAASGVRIETTTVHDLAEVSADQVLLAAGVGSAALWTGLPVYPSKGEVLRLGSTPGALPPPKHVVRGRVNGRAVYVVPRPDGVVVGATQYDSGFDRRPVAGGVADLLTDAIELMPSLREYHLLSAEAGLRPATPDGMPLIGRLDERTIVATGHGRNGILMCPVTADLVTDILSGKEIDQPATEPGRFAWQPM</sequence>
<gene>
    <name evidence="8" type="primary">thiO</name>
    <name evidence="8" type="ORF">CSW57_02015</name>
</gene>
<dbReference type="EC" id="1.4.3.19" evidence="5"/>
<evidence type="ECO:0000256" key="5">
    <source>
        <dbReference type="ARBA" id="ARBA00050018"/>
    </source>
</evidence>
<evidence type="ECO:0000313" key="9">
    <source>
        <dbReference type="Proteomes" id="UP000225108"/>
    </source>
</evidence>
<dbReference type="SUPFAM" id="SSF54373">
    <property type="entry name" value="FAD-linked reductases, C-terminal domain"/>
    <property type="match status" value="1"/>
</dbReference>
<keyword evidence="6" id="KW-0732">Signal</keyword>
<dbReference type="EMBL" id="PEBD01000004">
    <property type="protein sequence ID" value="PHV68066.1"/>
    <property type="molecule type" value="Genomic_DNA"/>
</dbReference>
<dbReference type="SUPFAM" id="SSF51971">
    <property type="entry name" value="Nucleotide-binding domain"/>
    <property type="match status" value="1"/>
</dbReference>
<evidence type="ECO:0000313" key="8">
    <source>
        <dbReference type="EMBL" id="PHV68066.1"/>
    </source>
</evidence>
<dbReference type="InterPro" id="IPR036188">
    <property type="entry name" value="FAD/NAD-bd_sf"/>
</dbReference>
<evidence type="ECO:0000256" key="2">
    <source>
        <dbReference type="ARBA" id="ARBA00022977"/>
    </source>
</evidence>
<dbReference type="PANTHER" id="PTHR13847:SF289">
    <property type="entry name" value="GLYCINE OXIDASE"/>
    <property type="match status" value="1"/>
</dbReference>
<dbReference type="AlphaFoldDB" id="A0A2G3PQM4"/>
<comment type="catalytic activity">
    <reaction evidence="4">
        <text>glycine + O2 + H2O = glyoxylate + H2O2 + NH4(+)</text>
        <dbReference type="Rhea" id="RHEA:11532"/>
        <dbReference type="ChEBI" id="CHEBI:15377"/>
        <dbReference type="ChEBI" id="CHEBI:15379"/>
        <dbReference type="ChEBI" id="CHEBI:16240"/>
        <dbReference type="ChEBI" id="CHEBI:28938"/>
        <dbReference type="ChEBI" id="CHEBI:36655"/>
        <dbReference type="ChEBI" id="CHEBI:57305"/>
        <dbReference type="EC" id="1.4.3.19"/>
    </reaction>
</comment>
<dbReference type="GO" id="GO:0009228">
    <property type="term" value="P:thiamine biosynthetic process"/>
    <property type="evidence" value="ECO:0007669"/>
    <property type="project" value="UniProtKB-KW"/>
</dbReference>
<dbReference type="GO" id="GO:0005737">
    <property type="term" value="C:cytoplasm"/>
    <property type="evidence" value="ECO:0007669"/>
    <property type="project" value="TreeGrafter"/>
</dbReference>
<evidence type="ECO:0000256" key="1">
    <source>
        <dbReference type="ARBA" id="ARBA00004948"/>
    </source>
</evidence>
<dbReference type="GO" id="GO:0050660">
    <property type="term" value="F:flavin adenine dinucleotide binding"/>
    <property type="evidence" value="ECO:0007669"/>
    <property type="project" value="InterPro"/>
</dbReference>
<proteinExistence type="predicted"/>
<comment type="pathway">
    <text evidence="1">Cofactor biosynthesis; thiamine diphosphate biosynthesis.</text>
</comment>
<dbReference type="Gene3D" id="3.50.50.60">
    <property type="entry name" value="FAD/NAD(P)-binding domain"/>
    <property type="match status" value="1"/>
</dbReference>
<organism evidence="8 9">
    <name type="scientific">Williamsia marianensis</name>
    <dbReference type="NCBI Taxonomy" id="85044"/>
    <lineage>
        <taxon>Bacteria</taxon>
        <taxon>Bacillati</taxon>
        <taxon>Actinomycetota</taxon>
        <taxon>Actinomycetes</taxon>
        <taxon>Mycobacteriales</taxon>
        <taxon>Nocardiaceae</taxon>
        <taxon>Williamsia</taxon>
    </lineage>
</organism>